<feature type="region of interest" description="Disordered" evidence="1">
    <location>
        <begin position="369"/>
        <end position="389"/>
    </location>
</feature>
<dbReference type="NCBIfam" id="TIGR01537">
    <property type="entry name" value="portal_HK97"/>
    <property type="match status" value="1"/>
</dbReference>
<reference evidence="3" key="1">
    <citation type="journal article" date="2019" name="Int. J. Syst. Evol. Microbiol.">
        <title>The Global Catalogue of Microorganisms (GCM) 10K type strain sequencing project: providing services to taxonomists for standard genome sequencing and annotation.</title>
        <authorList>
            <consortium name="The Broad Institute Genomics Platform"/>
            <consortium name="The Broad Institute Genome Sequencing Center for Infectious Disease"/>
            <person name="Wu L."/>
            <person name="Ma J."/>
        </authorList>
    </citation>
    <scope>NUCLEOTIDE SEQUENCE [LARGE SCALE GENOMIC DNA]</scope>
    <source>
        <strain evidence="3">CCM 8904</strain>
    </source>
</reference>
<feature type="compositionally biased region" description="Polar residues" evidence="1">
    <location>
        <begin position="380"/>
        <end position="389"/>
    </location>
</feature>
<evidence type="ECO:0000256" key="1">
    <source>
        <dbReference type="SAM" id="MobiDB-lite"/>
    </source>
</evidence>
<dbReference type="RefSeq" id="WP_125552526.1">
    <property type="nucleotide sequence ID" value="NZ_JBHSSL010000042.1"/>
</dbReference>
<gene>
    <name evidence="2" type="ORF">ACFQGP_07715</name>
</gene>
<organism evidence="2 3">
    <name type="scientific">Loigolactobacillus jiayinensis</name>
    <dbReference type="NCBI Taxonomy" id="2486016"/>
    <lineage>
        <taxon>Bacteria</taxon>
        <taxon>Bacillati</taxon>
        <taxon>Bacillota</taxon>
        <taxon>Bacilli</taxon>
        <taxon>Lactobacillales</taxon>
        <taxon>Lactobacillaceae</taxon>
        <taxon>Loigolactobacillus</taxon>
    </lineage>
</organism>
<dbReference type="InterPro" id="IPR006427">
    <property type="entry name" value="Portal_HK97"/>
</dbReference>
<name>A0ABW1RD64_9LACO</name>
<evidence type="ECO:0000313" key="2">
    <source>
        <dbReference type="EMBL" id="MFC6170461.1"/>
    </source>
</evidence>
<dbReference type="Pfam" id="PF04860">
    <property type="entry name" value="Phage_portal"/>
    <property type="match status" value="1"/>
</dbReference>
<protein>
    <submittedName>
        <fullName evidence="2">Phage portal protein</fullName>
    </submittedName>
</protein>
<dbReference type="Proteomes" id="UP001596289">
    <property type="component" value="Unassembled WGS sequence"/>
</dbReference>
<dbReference type="EMBL" id="JBHSSL010000042">
    <property type="protein sequence ID" value="MFC6170461.1"/>
    <property type="molecule type" value="Genomic_DNA"/>
</dbReference>
<proteinExistence type="predicted"/>
<accession>A0ABW1RD64</accession>
<comment type="caution">
    <text evidence="2">The sequence shown here is derived from an EMBL/GenBank/DDBJ whole genome shotgun (WGS) entry which is preliminary data.</text>
</comment>
<evidence type="ECO:0000313" key="3">
    <source>
        <dbReference type="Proteomes" id="UP001596289"/>
    </source>
</evidence>
<sequence length="389" mass="43869">MSFLDIFRRRQDASTVFDFDLFEDSANAAYIKTIALETVINFVARSLAQSDFRVYKGSRIDTGPISYKLNVRPNANQSSTTFWRDLVYRLIKDNEALVIESDTHDLLIADTWTTNSAALFPLTFSNVSISSNSGTGYTFYRTFSMDDVWYLNYSNSKLSRYIDDLGNEIGKLYERILEVQMRNGQIRGTIKADLTAGVNEEDMKKLQAYIDKIYKSFKDKSIALVPQVRGFEYEELTKQTGTQKQSAADLKSVQDQMTDSVANLIGVPPALIHGSNEKLESNIQSYLDFCLKPLIKTIQDELNAKIFTPQEYGNGKHIEVVGLNKRDLFGVSEAVDKLISSSAFSPNELRGELGYEPRQGGDDYVITKNYTMKGGENDETNSSEGNNRE</sequence>
<dbReference type="InterPro" id="IPR006944">
    <property type="entry name" value="Phage/GTA_portal"/>
</dbReference>
<keyword evidence="3" id="KW-1185">Reference proteome</keyword>